<keyword evidence="2" id="KW-0378">Hydrolase</keyword>
<evidence type="ECO:0000259" key="3">
    <source>
        <dbReference type="Pfam" id="PF01612"/>
    </source>
</evidence>
<reference evidence="4" key="2">
    <citation type="submission" date="2023-02" db="EMBL/GenBank/DDBJ databases">
        <authorList>
            <person name="Swenson N.G."/>
            <person name="Wegrzyn J.L."/>
            <person name="Mcevoy S.L."/>
        </authorList>
    </citation>
    <scope>NUCLEOTIDE SEQUENCE</scope>
    <source>
        <strain evidence="4">91603</strain>
        <tissue evidence="4">Leaf</tissue>
    </source>
</reference>
<dbReference type="InterPro" id="IPR051132">
    <property type="entry name" value="3-5_Exonuclease_domain"/>
</dbReference>
<evidence type="ECO:0000313" key="5">
    <source>
        <dbReference type="Proteomes" id="UP001064489"/>
    </source>
</evidence>
<evidence type="ECO:0000313" key="4">
    <source>
        <dbReference type="EMBL" id="KAI9185914.1"/>
    </source>
</evidence>
<dbReference type="GO" id="GO:0003676">
    <property type="term" value="F:nucleic acid binding"/>
    <property type="evidence" value="ECO:0007669"/>
    <property type="project" value="InterPro"/>
</dbReference>
<comment type="caution">
    <text evidence="4">The sequence shown here is derived from an EMBL/GenBank/DDBJ whole genome shotgun (WGS) entry which is preliminary data.</text>
</comment>
<dbReference type="InterPro" id="IPR002562">
    <property type="entry name" value="3'-5'_exonuclease_dom"/>
</dbReference>
<dbReference type="GO" id="GO:0005737">
    <property type="term" value="C:cytoplasm"/>
    <property type="evidence" value="ECO:0007669"/>
    <property type="project" value="TreeGrafter"/>
</dbReference>
<proteinExistence type="predicted"/>
<organism evidence="4 5">
    <name type="scientific">Acer negundo</name>
    <name type="common">Box elder</name>
    <dbReference type="NCBI Taxonomy" id="4023"/>
    <lineage>
        <taxon>Eukaryota</taxon>
        <taxon>Viridiplantae</taxon>
        <taxon>Streptophyta</taxon>
        <taxon>Embryophyta</taxon>
        <taxon>Tracheophyta</taxon>
        <taxon>Spermatophyta</taxon>
        <taxon>Magnoliopsida</taxon>
        <taxon>eudicotyledons</taxon>
        <taxon>Gunneridae</taxon>
        <taxon>Pentapetalae</taxon>
        <taxon>rosids</taxon>
        <taxon>malvids</taxon>
        <taxon>Sapindales</taxon>
        <taxon>Sapindaceae</taxon>
        <taxon>Hippocastanoideae</taxon>
        <taxon>Acereae</taxon>
        <taxon>Acer</taxon>
    </lineage>
</organism>
<keyword evidence="5" id="KW-1185">Reference proteome</keyword>
<name>A0AAD5NX68_ACENE</name>
<keyword evidence="1" id="KW-0540">Nuclease</keyword>
<evidence type="ECO:0000256" key="2">
    <source>
        <dbReference type="ARBA" id="ARBA00022801"/>
    </source>
</evidence>
<dbReference type="GO" id="GO:0006139">
    <property type="term" value="P:nucleobase-containing compound metabolic process"/>
    <property type="evidence" value="ECO:0007669"/>
    <property type="project" value="InterPro"/>
</dbReference>
<dbReference type="EMBL" id="JAJSOW010000100">
    <property type="protein sequence ID" value="KAI9185914.1"/>
    <property type="molecule type" value="Genomic_DNA"/>
</dbReference>
<dbReference type="PANTHER" id="PTHR13620">
    <property type="entry name" value="3-5 EXONUCLEASE"/>
    <property type="match status" value="1"/>
</dbReference>
<dbReference type="SUPFAM" id="SSF53098">
    <property type="entry name" value="Ribonuclease H-like"/>
    <property type="match status" value="1"/>
</dbReference>
<dbReference type="AlphaFoldDB" id="A0AAD5NX68"/>
<sequence>MANDFVMKGGKTIKTVIIDKYDSTVTDNYWNLFLQVCETIIGFDTEWSYVSAGKDDRMETRIVLLRFCIETCCLIVKLTDDHRVLEKLGSFLCNKGIVFAGFHIQKDLDKLQKMYGFEVRNFVDLNHFAAKVQNEPLLSVYGVRELTRFFFARGFK</sequence>
<dbReference type="InterPro" id="IPR036397">
    <property type="entry name" value="RNaseH_sf"/>
</dbReference>
<feature type="domain" description="3'-5' exonuclease" evidence="3">
    <location>
        <begin position="37"/>
        <end position="135"/>
    </location>
</feature>
<dbReference type="GO" id="GO:0008408">
    <property type="term" value="F:3'-5' exonuclease activity"/>
    <property type="evidence" value="ECO:0007669"/>
    <property type="project" value="InterPro"/>
</dbReference>
<gene>
    <name evidence="4" type="ORF">LWI28_011851</name>
</gene>
<dbReference type="Proteomes" id="UP001064489">
    <property type="component" value="Chromosome 3"/>
</dbReference>
<dbReference type="Pfam" id="PF01612">
    <property type="entry name" value="DNA_pol_A_exo1"/>
    <property type="match status" value="1"/>
</dbReference>
<dbReference type="GO" id="GO:0005634">
    <property type="term" value="C:nucleus"/>
    <property type="evidence" value="ECO:0007669"/>
    <property type="project" value="TreeGrafter"/>
</dbReference>
<accession>A0AAD5NX68</accession>
<evidence type="ECO:0000256" key="1">
    <source>
        <dbReference type="ARBA" id="ARBA00022722"/>
    </source>
</evidence>
<protein>
    <recommendedName>
        <fullName evidence="3">3'-5' exonuclease domain-containing protein</fullName>
    </recommendedName>
</protein>
<dbReference type="PANTHER" id="PTHR13620:SF102">
    <property type="entry name" value="PROTEIN RISC-INTERACTING CLEARING 3'-5' EXORIBONUCLEASE 2"/>
    <property type="match status" value="1"/>
</dbReference>
<dbReference type="Gene3D" id="3.30.420.10">
    <property type="entry name" value="Ribonuclease H-like superfamily/Ribonuclease H"/>
    <property type="match status" value="1"/>
</dbReference>
<dbReference type="InterPro" id="IPR012337">
    <property type="entry name" value="RNaseH-like_sf"/>
</dbReference>
<reference evidence="4" key="1">
    <citation type="journal article" date="2022" name="Plant J.">
        <title>Strategies of tolerance reflected in two North American maple genomes.</title>
        <authorList>
            <person name="McEvoy S.L."/>
            <person name="Sezen U.U."/>
            <person name="Trouern-Trend A."/>
            <person name="McMahon S.M."/>
            <person name="Schaberg P.G."/>
            <person name="Yang J."/>
            <person name="Wegrzyn J.L."/>
            <person name="Swenson N.G."/>
        </authorList>
    </citation>
    <scope>NUCLEOTIDE SEQUENCE</scope>
    <source>
        <strain evidence="4">91603</strain>
    </source>
</reference>